<comment type="caution">
    <text evidence="1">The sequence shown here is derived from an EMBL/GenBank/DDBJ whole genome shotgun (WGS) entry which is preliminary data.</text>
</comment>
<proteinExistence type="predicted"/>
<keyword evidence="2" id="KW-1185">Reference proteome</keyword>
<gene>
    <name evidence="1" type="ORF">NLG97_g8127</name>
</gene>
<evidence type="ECO:0000313" key="1">
    <source>
        <dbReference type="EMBL" id="KAJ3480209.1"/>
    </source>
</evidence>
<organism evidence="1 2">
    <name type="scientific">Lecanicillium saksenae</name>
    <dbReference type="NCBI Taxonomy" id="468837"/>
    <lineage>
        <taxon>Eukaryota</taxon>
        <taxon>Fungi</taxon>
        <taxon>Dikarya</taxon>
        <taxon>Ascomycota</taxon>
        <taxon>Pezizomycotina</taxon>
        <taxon>Sordariomycetes</taxon>
        <taxon>Hypocreomycetidae</taxon>
        <taxon>Hypocreales</taxon>
        <taxon>Cordycipitaceae</taxon>
        <taxon>Lecanicillium</taxon>
    </lineage>
</organism>
<name>A0ACC1QJX1_9HYPO</name>
<dbReference type="Proteomes" id="UP001148737">
    <property type="component" value="Unassembled WGS sequence"/>
</dbReference>
<sequence>MLNVLGGAAEESHDALVDLASRTYEKDLDVYIHMYGKASKPGRKIGHVTVTSPSADITGLEKLAGAMTKEVDSIREGRIASAAETLRPTDAAAAAAAAAPAKAAAATTSSRNRSNPLVVVTMGSDSDLPVLKGAFEVLEKFVYRTTTPSRLRTGRRSGWWSWARPRRLAGFAC</sequence>
<accession>A0ACC1QJX1</accession>
<dbReference type="EMBL" id="JANAKD010001366">
    <property type="protein sequence ID" value="KAJ3480209.1"/>
    <property type="molecule type" value="Genomic_DNA"/>
</dbReference>
<evidence type="ECO:0000313" key="2">
    <source>
        <dbReference type="Proteomes" id="UP001148737"/>
    </source>
</evidence>
<reference evidence="1" key="1">
    <citation type="submission" date="2022-07" db="EMBL/GenBank/DDBJ databases">
        <title>Genome Sequence of Lecanicillium saksenae.</title>
        <authorList>
            <person name="Buettner E."/>
        </authorList>
    </citation>
    <scope>NUCLEOTIDE SEQUENCE</scope>
    <source>
        <strain evidence="1">VT-O1</strain>
    </source>
</reference>
<protein>
    <submittedName>
        <fullName evidence="1">Uncharacterized protein</fullName>
    </submittedName>
</protein>